<dbReference type="VEuPathDB" id="TrichDB:TVAG_072390"/>
<dbReference type="Proteomes" id="UP000001542">
    <property type="component" value="Unassembled WGS sequence"/>
</dbReference>
<sequence length="161" mass="18966">MLQVIKGGHRDVATYKNVKFTTSVQAISTKYLSIVWNVKNNDVDPHYIYLTAFADIQIAENDRADVYRYPNNSRTDSRGITMKDPRTNNTLTLVVRDGYNVENVDAYWFGLWESLVYHEWDSTNITEFKEQDSFRLKRNFKENIKLCNLHLSLYVMHIFTI</sequence>
<protein>
    <submittedName>
        <fullName evidence="1">Uncharacterized protein</fullName>
    </submittedName>
</protein>
<dbReference type="InParanoid" id="A2EUC3"/>
<dbReference type="KEGG" id="tva:75651954"/>
<dbReference type="VEuPathDB" id="TrichDB:TVAGG3_0372560"/>
<reference evidence="1" key="1">
    <citation type="submission" date="2006-10" db="EMBL/GenBank/DDBJ databases">
        <authorList>
            <person name="Amadeo P."/>
            <person name="Zhao Q."/>
            <person name="Wortman J."/>
            <person name="Fraser-Liggett C."/>
            <person name="Carlton J."/>
        </authorList>
    </citation>
    <scope>NUCLEOTIDE SEQUENCE</scope>
    <source>
        <strain evidence="1">G3</strain>
    </source>
</reference>
<keyword evidence="2" id="KW-1185">Reference proteome</keyword>
<proteinExistence type="predicted"/>
<dbReference type="RefSeq" id="XP_001315970.1">
    <property type="nucleotide sequence ID" value="XM_001315935.1"/>
</dbReference>
<evidence type="ECO:0000313" key="2">
    <source>
        <dbReference type="Proteomes" id="UP000001542"/>
    </source>
</evidence>
<dbReference type="EMBL" id="DS113495">
    <property type="protein sequence ID" value="EAY03747.1"/>
    <property type="molecule type" value="Genomic_DNA"/>
</dbReference>
<accession>A2EUC3</accession>
<gene>
    <name evidence="1" type="ORF">TVAG_072390</name>
</gene>
<reference evidence="1" key="2">
    <citation type="journal article" date="2007" name="Science">
        <title>Draft genome sequence of the sexually transmitted pathogen Trichomonas vaginalis.</title>
        <authorList>
            <person name="Carlton J.M."/>
            <person name="Hirt R.P."/>
            <person name="Silva J.C."/>
            <person name="Delcher A.L."/>
            <person name="Schatz M."/>
            <person name="Zhao Q."/>
            <person name="Wortman J.R."/>
            <person name="Bidwell S.L."/>
            <person name="Alsmark U.C.M."/>
            <person name="Besteiro S."/>
            <person name="Sicheritz-Ponten T."/>
            <person name="Noel C.J."/>
            <person name="Dacks J.B."/>
            <person name="Foster P.G."/>
            <person name="Simillion C."/>
            <person name="Van de Peer Y."/>
            <person name="Miranda-Saavedra D."/>
            <person name="Barton G.J."/>
            <person name="Westrop G.D."/>
            <person name="Mueller S."/>
            <person name="Dessi D."/>
            <person name="Fiori P.L."/>
            <person name="Ren Q."/>
            <person name="Paulsen I."/>
            <person name="Zhang H."/>
            <person name="Bastida-Corcuera F.D."/>
            <person name="Simoes-Barbosa A."/>
            <person name="Brown M.T."/>
            <person name="Hayes R.D."/>
            <person name="Mukherjee M."/>
            <person name="Okumura C.Y."/>
            <person name="Schneider R."/>
            <person name="Smith A.J."/>
            <person name="Vanacova S."/>
            <person name="Villalvazo M."/>
            <person name="Haas B.J."/>
            <person name="Pertea M."/>
            <person name="Feldblyum T.V."/>
            <person name="Utterback T.R."/>
            <person name="Shu C.L."/>
            <person name="Osoegawa K."/>
            <person name="de Jong P.J."/>
            <person name="Hrdy I."/>
            <person name="Horvathova L."/>
            <person name="Zubacova Z."/>
            <person name="Dolezal P."/>
            <person name="Malik S.B."/>
            <person name="Logsdon J.M. Jr."/>
            <person name="Henze K."/>
            <person name="Gupta A."/>
            <person name="Wang C.C."/>
            <person name="Dunne R.L."/>
            <person name="Upcroft J.A."/>
            <person name="Upcroft P."/>
            <person name="White O."/>
            <person name="Salzberg S.L."/>
            <person name="Tang P."/>
            <person name="Chiu C.-H."/>
            <person name="Lee Y.-S."/>
            <person name="Embley T.M."/>
            <person name="Coombs G.H."/>
            <person name="Mottram J.C."/>
            <person name="Tachezy J."/>
            <person name="Fraser-Liggett C.M."/>
            <person name="Johnson P.J."/>
        </authorList>
    </citation>
    <scope>NUCLEOTIDE SEQUENCE [LARGE SCALE GENOMIC DNA]</scope>
    <source>
        <strain evidence="1">G3</strain>
    </source>
</reference>
<organism evidence="1 2">
    <name type="scientific">Trichomonas vaginalis (strain ATCC PRA-98 / G3)</name>
    <dbReference type="NCBI Taxonomy" id="412133"/>
    <lineage>
        <taxon>Eukaryota</taxon>
        <taxon>Metamonada</taxon>
        <taxon>Parabasalia</taxon>
        <taxon>Trichomonadida</taxon>
        <taxon>Trichomonadidae</taxon>
        <taxon>Trichomonas</taxon>
    </lineage>
</organism>
<name>A2EUC3_TRIV3</name>
<evidence type="ECO:0000313" key="1">
    <source>
        <dbReference type="EMBL" id="EAY03747.1"/>
    </source>
</evidence>
<dbReference type="AlphaFoldDB" id="A2EUC3"/>